<evidence type="ECO:0000256" key="1">
    <source>
        <dbReference type="SAM" id="MobiDB-lite"/>
    </source>
</evidence>
<protein>
    <recommendedName>
        <fullName evidence="4">SWIM-type domain-containing protein</fullName>
    </recommendedName>
</protein>
<sequence length="581" mass="60245">MIPPVPPGVVADAVEALPSRLRKKLDEVVAKAAAWPVSTVDGGVTVAVDEATVVTLRVPVGSAEDVVCTCLMAPRCAHRAAVLSLAPPADDAAPGEAAQEPAPAEAEAEEAAPEVATFTAAEIAAAGGLWAAGSAVLTRGVAGAGAVQQAVLLRAAHEARSLGLHRASAAAIRVVQAARAAHADDPAFRLADLVAALHELLEVSHRIRHGSGSSASLRGVARRSYVECGDLRLYGVCCVPVLDSTGYAGAVTYLTDAGGTLYQVNDVTPGGLELARGRPDNPVRIGEARLTFRELGRAGLFVSAAKASADGRLSNAGTVRAVRGSGRRWTDDPLARFWQRPLTDQVSAYHDALRLPIEERPAGHDLAFLAGRPGPADAAEVRFDTADGHPVHLVAPTDDPGLPYLRNLRMLAEVTGTVRVVGRFVGDGRVEALAAAWDGLPDEQSGHVDLGVDQIVRTWLPAATQESAAEPVPDLPAPPAAPPPELPLYLLSRRVQRTVEGGALAAAGARRDAVRLTAAGLPTAAGLARSLDRLAVDRPRDEFGRPAAHTDELATTWLSAAAYLDAVAARVATDSWLAAGS</sequence>
<gene>
    <name evidence="2" type="ORF">Vau01_086290</name>
</gene>
<dbReference type="EMBL" id="BOPG01000063">
    <property type="protein sequence ID" value="GIJ61113.1"/>
    <property type="molecule type" value="Genomic_DNA"/>
</dbReference>
<name>A0A8J3ZE37_9ACTN</name>
<organism evidence="2 3">
    <name type="scientific">Virgisporangium aurantiacum</name>
    <dbReference type="NCBI Taxonomy" id="175570"/>
    <lineage>
        <taxon>Bacteria</taxon>
        <taxon>Bacillati</taxon>
        <taxon>Actinomycetota</taxon>
        <taxon>Actinomycetes</taxon>
        <taxon>Micromonosporales</taxon>
        <taxon>Micromonosporaceae</taxon>
        <taxon>Virgisporangium</taxon>
    </lineage>
</organism>
<feature type="compositionally biased region" description="Low complexity" evidence="1">
    <location>
        <begin position="88"/>
        <end position="105"/>
    </location>
</feature>
<dbReference type="Proteomes" id="UP000612585">
    <property type="component" value="Unassembled WGS sequence"/>
</dbReference>
<evidence type="ECO:0000313" key="3">
    <source>
        <dbReference type="Proteomes" id="UP000612585"/>
    </source>
</evidence>
<feature type="region of interest" description="Disordered" evidence="1">
    <location>
        <begin position="88"/>
        <end position="111"/>
    </location>
</feature>
<dbReference type="AlphaFoldDB" id="A0A8J3ZE37"/>
<reference evidence="2" key="1">
    <citation type="submission" date="2021-01" db="EMBL/GenBank/DDBJ databases">
        <title>Whole genome shotgun sequence of Virgisporangium aurantiacum NBRC 16421.</title>
        <authorList>
            <person name="Komaki H."/>
            <person name="Tamura T."/>
        </authorList>
    </citation>
    <scope>NUCLEOTIDE SEQUENCE</scope>
    <source>
        <strain evidence="2">NBRC 16421</strain>
    </source>
</reference>
<proteinExistence type="predicted"/>
<comment type="caution">
    <text evidence="2">The sequence shown here is derived from an EMBL/GenBank/DDBJ whole genome shotgun (WGS) entry which is preliminary data.</text>
</comment>
<accession>A0A8J3ZE37</accession>
<dbReference type="RefSeq" id="WP_204005860.1">
    <property type="nucleotide sequence ID" value="NZ_BOPG01000063.1"/>
</dbReference>
<evidence type="ECO:0008006" key="4">
    <source>
        <dbReference type="Google" id="ProtNLM"/>
    </source>
</evidence>
<keyword evidence="3" id="KW-1185">Reference proteome</keyword>
<evidence type="ECO:0000313" key="2">
    <source>
        <dbReference type="EMBL" id="GIJ61113.1"/>
    </source>
</evidence>